<evidence type="ECO:0000256" key="1">
    <source>
        <dbReference type="SAM" id="MobiDB-lite"/>
    </source>
</evidence>
<reference evidence="4" key="2">
    <citation type="journal article" date="2021" name="Sci. Data">
        <title>Chromosome-scale genome sequencing, assembly and annotation of six genomes from subfamily Leishmaniinae.</title>
        <authorList>
            <person name="Almutairi H."/>
            <person name="Urbaniak M.D."/>
            <person name="Bates M.D."/>
            <person name="Jariyapan N."/>
            <person name="Kwakye-Nuako G."/>
            <person name="Thomaz Soccol V."/>
            <person name="Al-Salem W.S."/>
            <person name="Dillon R.J."/>
            <person name="Bates P.A."/>
            <person name="Gatherer D."/>
        </authorList>
    </citation>
    <scope>NUCLEOTIDE SEQUENCE [LARGE SCALE GENOMIC DNA]</scope>
</reference>
<keyword evidence="2" id="KW-0472">Membrane</keyword>
<protein>
    <submittedName>
        <fullName evidence="3">Uncharacterized protein</fullName>
    </submittedName>
</protein>
<keyword evidence="2" id="KW-0812">Transmembrane</keyword>
<gene>
    <name evidence="3" type="ORF">LSCM1_01359</name>
</gene>
<reference evidence="4" key="1">
    <citation type="journal article" date="2021" name="Microbiol. Resour. Announc.">
        <title>LGAAP: Leishmaniinae Genome Assembly and Annotation Pipeline.</title>
        <authorList>
            <person name="Almutairi H."/>
            <person name="Urbaniak M.D."/>
            <person name="Bates M.D."/>
            <person name="Jariyapan N."/>
            <person name="Kwakye-Nuako G."/>
            <person name="Thomaz-Soccol V."/>
            <person name="Al-Salem W.S."/>
            <person name="Dillon R.J."/>
            <person name="Bates P.A."/>
            <person name="Gatherer D."/>
        </authorList>
    </citation>
    <scope>NUCLEOTIDE SEQUENCE [LARGE SCALE GENOMIC DNA]</scope>
</reference>
<evidence type="ECO:0000313" key="3">
    <source>
        <dbReference type="EMBL" id="KAG5471285.1"/>
    </source>
</evidence>
<keyword evidence="4" id="KW-1185">Reference proteome</keyword>
<feature type="transmembrane region" description="Helical" evidence="2">
    <location>
        <begin position="367"/>
        <end position="387"/>
    </location>
</feature>
<name>A0A836GSY7_9TRYP</name>
<feature type="compositionally biased region" description="Basic and acidic residues" evidence="1">
    <location>
        <begin position="238"/>
        <end position="250"/>
    </location>
</feature>
<dbReference type="KEGG" id="lmat:92511492"/>
<keyword evidence="2" id="KW-1133">Transmembrane helix</keyword>
<dbReference type="Proteomes" id="UP000673552">
    <property type="component" value="Unassembled WGS sequence"/>
</dbReference>
<dbReference type="OrthoDB" id="240601at2759"/>
<dbReference type="EMBL" id="JAFEUZ010000031">
    <property type="protein sequence ID" value="KAG5471285.1"/>
    <property type="molecule type" value="Genomic_DNA"/>
</dbReference>
<feature type="region of interest" description="Disordered" evidence="1">
    <location>
        <begin position="403"/>
        <end position="451"/>
    </location>
</feature>
<feature type="region of interest" description="Disordered" evidence="1">
    <location>
        <begin position="229"/>
        <end position="269"/>
    </location>
</feature>
<dbReference type="RefSeq" id="XP_067176259.1">
    <property type="nucleotide sequence ID" value="XM_067318980.1"/>
</dbReference>
<dbReference type="SMR" id="A0A836GSY7"/>
<comment type="caution">
    <text evidence="3">The sequence shown here is derived from an EMBL/GenBank/DDBJ whole genome shotgun (WGS) entry which is preliminary data.</text>
</comment>
<evidence type="ECO:0000313" key="4">
    <source>
        <dbReference type="Proteomes" id="UP000673552"/>
    </source>
</evidence>
<dbReference type="AlphaFoldDB" id="A0A836GSY7"/>
<proteinExistence type="predicted"/>
<organism evidence="3 4">
    <name type="scientific">Leishmania martiniquensis</name>
    <dbReference type="NCBI Taxonomy" id="1580590"/>
    <lineage>
        <taxon>Eukaryota</taxon>
        <taxon>Discoba</taxon>
        <taxon>Euglenozoa</taxon>
        <taxon>Kinetoplastea</taxon>
        <taxon>Metakinetoplastina</taxon>
        <taxon>Trypanosomatida</taxon>
        <taxon>Trypanosomatidae</taxon>
        <taxon>Leishmaniinae</taxon>
        <taxon>Leishmania</taxon>
    </lineage>
</organism>
<accession>A0A836GSY7</accession>
<feature type="compositionally biased region" description="Low complexity" evidence="1">
    <location>
        <begin position="410"/>
        <end position="436"/>
    </location>
</feature>
<dbReference type="GeneID" id="92511492"/>
<dbReference type="PROSITE" id="PS51257">
    <property type="entry name" value="PROKAR_LIPOPROTEIN"/>
    <property type="match status" value="1"/>
</dbReference>
<evidence type="ECO:0000256" key="2">
    <source>
        <dbReference type="SAM" id="Phobius"/>
    </source>
</evidence>
<sequence length="475" mass="50748">MTEMDRRRPRAPFLLHTSQNMASGASASPHLLSGCVEKRCAADIYALQHRLERSLKEVELLTSSSAGGAAASRYGCGRADTRCVRRLGQLLREAGRLTQRVEEAVGGKNSNAQETVVPLYDDVDAPLHMYYRQQLQARFTRLQQDAEAARRLLTQYLSQSPTLAHLPLSCVGTSPQVLEGGLTGATAASFGGTTHIYADNVPPHVAYIPPAAVYSMACASPAVPDAHRAAAARGMDTQTKEEAGSKERRATAATASTGHPMGTSAAAGSATTAEDRIMADIQHAMQQMKNGALQMRALMEQEKSQMRSAADLLSDGVAKGQTNMHELDRVSYVAEVAHVPWWLRCVPGMPLLWRTVLQPMWAFIKQALAMAFILAVTGCVLLLISLLPKPTVYRVHPSLTHDSRASPLQSTAASAPVPAAAPTSPPSVANSSPPSSYEADTHATMRPASAAEAVREVTLLSPQAQSGPSETLDDL</sequence>